<feature type="region of interest" description="Disordered" evidence="8">
    <location>
        <begin position="495"/>
        <end position="578"/>
    </location>
</feature>
<dbReference type="Pfam" id="PF07915">
    <property type="entry name" value="PRKCSH"/>
    <property type="match status" value="1"/>
</dbReference>
<dbReference type="AlphaFoldDB" id="A0A6J3MA05"/>
<evidence type="ECO:0000256" key="9">
    <source>
        <dbReference type="SAM" id="SignalP"/>
    </source>
</evidence>
<keyword evidence="5 7" id="KW-0256">Endoplasmic reticulum</keyword>
<comment type="similarity">
    <text evidence="2 7">Belongs to the OS-9 family.</text>
</comment>
<dbReference type="Gene3D" id="2.70.130.10">
    <property type="entry name" value="Mannose-6-phosphate receptor binding domain"/>
    <property type="match status" value="1"/>
</dbReference>
<evidence type="ECO:0000256" key="8">
    <source>
        <dbReference type="SAM" id="MobiDB-lite"/>
    </source>
</evidence>
<evidence type="ECO:0000313" key="12">
    <source>
        <dbReference type="RefSeq" id="XP_033461714.1"/>
    </source>
</evidence>
<evidence type="ECO:0000256" key="6">
    <source>
        <dbReference type="ARBA" id="ARBA00023157"/>
    </source>
</evidence>
<dbReference type="Proteomes" id="UP000504637">
    <property type="component" value="Unplaced"/>
</dbReference>
<reference evidence="12" key="3">
    <citation type="submission" date="2025-08" db="UniProtKB">
        <authorList>
            <consortium name="RefSeq"/>
        </authorList>
    </citation>
    <scope>IDENTIFICATION</scope>
    <source>
        <strain evidence="12">CBS 342.82</strain>
    </source>
</reference>
<evidence type="ECO:0000259" key="10">
    <source>
        <dbReference type="PROSITE" id="PS51914"/>
    </source>
</evidence>
<evidence type="ECO:0000313" key="11">
    <source>
        <dbReference type="Proteomes" id="UP000504637"/>
    </source>
</evidence>
<reference evidence="12" key="1">
    <citation type="submission" date="2020-01" db="EMBL/GenBank/DDBJ databases">
        <authorList>
            <consortium name="DOE Joint Genome Institute"/>
            <person name="Haridas S."/>
            <person name="Albert R."/>
            <person name="Binder M."/>
            <person name="Bloem J."/>
            <person name="Labutti K."/>
            <person name="Salamov A."/>
            <person name="Andreopoulos B."/>
            <person name="Baker S.E."/>
            <person name="Barry K."/>
            <person name="Bills G."/>
            <person name="Bluhm B.H."/>
            <person name="Cannon C."/>
            <person name="Castanera R."/>
            <person name="Culley D.E."/>
            <person name="Daum C."/>
            <person name="Ezra D."/>
            <person name="Gonzalez J.B."/>
            <person name="Henrissat B."/>
            <person name="Kuo A."/>
            <person name="Liang C."/>
            <person name="Lipzen A."/>
            <person name="Lutzoni F."/>
            <person name="Magnuson J."/>
            <person name="Mondo S."/>
            <person name="Nolan M."/>
            <person name="Ohm R."/>
            <person name="Pangilinan J."/>
            <person name="Park H.-J."/>
            <person name="Ramirez L."/>
            <person name="Alfaro M."/>
            <person name="Sun H."/>
            <person name="Tritt A."/>
            <person name="Yoshinaga Y."/>
            <person name="Zwiers L.-H."/>
            <person name="Turgeon B.G."/>
            <person name="Goodwin S.B."/>
            <person name="Spatafora J.W."/>
            <person name="Crous P.W."/>
            <person name="Grigoriev I.V."/>
        </authorList>
    </citation>
    <scope>NUCLEOTIDE SEQUENCE</scope>
    <source>
        <strain evidence="12">CBS 342.82</strain>
    </source>
</reference>
<feature type="compositionally biased region" description="Basic and acidic residues" evidence="8">
    <location>
        <begin position="564"/>
        <end position="578"/>
    </location>
</feature>
<evidence type="ECO:0000256" key="7">
    <source>
        <dbReference type="RuleBase" id="RU369099"/>
    </source>
</evidence>
<keyword evidence="3 9" id="KW-0732">Signal</keyword>
<dbReference type="PANTHER" id="PTHR15414:SF0">
    <property type="entry name" value="ENDOPLASMIC RETICULUM LECTIN 1"/>
    <property type="match status" value="1"/>
</dbReference>
<keyword evidence="7" id="KW-0472">Membrane</keyword>
<dbReference type="InterPro" id="IPR012913">
    <property type="entry name" value="OS9-like_dom"/>
</dbReference>
<dbReference type="InterPro" id="IPR045149">
    <property type="entry name" value="OS-9-like"/>
</dbReference>
<name>A0A6J3MA05_9PEZI</name>
<dbReference type="RefSeq" id="XP_033461714.1">
    <property type="nucleotide sequence ID" value="XM_033601137.1"/>
</dbReference>
<feature type="compositionally biased region" description="Basic and acidic residues" evidence="8">
    <location>
        <begin position="507"/>
        <end position="527"/>
    </location>
</feature>
<dbReference type="GeneID" id="54358937"/>
<evidence type="ECO:0000256" key="5">
    <source>
        <dbReference type="ARBA" id="ARBA00022824"/>
    </source>
</evidence>
<feature type="domain" description="MRH" evidence="10">
    <location>
        <begin position="167"/>
        <end position="328"/>
    </location>
</feature>
<feature type="compositionally biased region" description="Low complexity" evidence="8">
    <location>
        <begin position="533"/>
        <end position="550"/>
    </location>
</feature>
<keyword evidence="11" id="KW-1185">Reference proteome</keyword>
<dbReference type="InterPro" id="IPR044865">
    <property type="entry name" value="MRH_dom"/>
</dbReference>
<dbReference type="InterPro" id="IPR009011">
    <property type="entry name" value="Man6P_isomerase_rcpt-bd_dom_sf"/>
</dbReference>
<gene>
    <name evidence="12" type="ORF">K489DRAFT_316148</name>
</gene>
<comment type="function">
    <text evidence="7">Lectin involved in the quality control of the secretory pathway. As a member of the endoplasmic reticulum-associated degradation lumenal (ERAD-L) surveillance system, targets misfolded endoplasmic reticulum lumenal glycoproteins for degradation.</text>
</comment>
<dbReference type="GO" id="GO:0005788">
    <property type="term" value="C:endoplasmic reticulum lumen"/>
    <property type="evidence" value="ECO:0007669"/>
    <property type="project" value="UniProtKB-UniRule"/>
</dbReference>
<dbReference type="GO" id="GO:0005789">
    <property type="term" value="C:endoplasmic reticulum membrane"/>
    <property type="evidence" value="ECO:0007669"/>
    <property type="project" value="UniProtKB-SubCell"/>
</dbReference>
<feature type="region of interest" description="Disordered" evidence="8">
    <location>
        <begin position="60"/>
        <end position="97"/>
    </location>
</feature>
<proteinExistence type="inferred from homology"/>
<reference evidence="12" key="2">
    <citation type="submission" date="2020-04" db="EMBL/GenBank/DDBJ databases">
        <authorList>
            <consortium name="NCBI Genome Project"/>
        </authorList>
    </citation>
    <scope>NUCLEOTIDE SEQUENCE</scope>
    <source>
        <strain evidence="12">CBS 342.82</strain>
    </source>
</reference>
<evidence type="ECO:0000256" key="2">
    <source>
        <dbReference type="ARBA" id="ARBA00009918"/>
    </source>
</evidence>
<keyword evidence="4 7" id="KW-0430">Lectin</keyword>
<feature type="compositionally biased region" description="Basic and acidic residues" evidence="8">
    <location>
        <begin position="66"/>
        <end position="75"/>
    </location>
</feature>
<feature type="chain" id="PRO_5026937344" description="Endoplasmic reticulum lectin" evidence="9">
    <location>
        <begin position="21"/>
        <end position="578"/>
    </location>
</feature>
<dbReference type="GO" id="GO:0030246">
    <property type="term" value="F:carbohydrate binding"/>
    <property type="evidence" value="ECO:0007669"/>
    <property type="project" value="UniProtKB-UniRule"/>
</dbReference>
<organism evidence="12">
    <name type="scientific">Dissoconium aciculare CBS 342.82</name>
    <dbReference type="NCBI Taxonomy" id="1314786"/>
    <lineage>
        <taxon>Eukaryota</taxon>
        <taxon>Fungi</taxon>
        <taxon>Dikarya</taxon>
        <taxon>Ascomycota</taxon>
        <taxon>Pezizomycotina</taxon>
        <taxon>Dothideomycetes</taxon>
        <taxon>Dothideomycetidae</taxon>
        <taxon>Mycosphaerellales</taxon>
        <taxon>Dissoconiaceae</taxon>
        <taxon>Dissoconium</taxon>
    </lineage>
</organism>
<dbReference type="OrthoDB" id="448954at2759"/>
<sequence length="578" mass="63647">MKHLFALPALLRSASLLVAASPRSFSVNDDVLAFPQYDIHFSEDWTSEHDANVRLQNSRNPHAGHVARDDQHNLDGESSQIGQYNPPPAKDESTKDTAQATTEFDYEYMVMEGQRWLCALPRQVPEQKTALPNGTVALNATQARLDEEKELARAATHGWELLDGMQGNCIYYNTGWWSYRFCYNQGVKQFHQLPPSGSVPKYPPQEDPGVVGFVLGAYSKKDKQDREGGKAARATIESTGESAVEKSLGSSMKVQSQPGYGELVQHGDSTYLVQKLSGGTICDLTGKDRKIEVQFHCNPQVLDRIALIKETSTCAYLMVIHTSRLCKDVAFQPPQKDHPNPVSCSPILADDEVEEYKSNLATLRAAAEIAKAAAAAAADIPEALFTNGEDPAAQSKMIMVGDIILGAHEIVPPGYEIEKSAIVGGGKEIYVDTLVSSTGSRVLNKAQLEKLGIKKPDQIEHVEKLVKQLERAADGRPWRLDVFDTPRGREFIGIHGEEAPSQSGDDSAQKEKDVDRGKQKNHNDAQKAKQHMATTTTTTTVTAATTTYVTLPQANEKQKKQKKAKDEGSEEEFFRQEL</sequence>
<feature type="signal peptide" evidence="9">
    <location>
        <begin position="1"/>
        <end position="20"/>
    </location>
</feature>
<evidence type="ECO:0000256" key="3">
    <source>
        <dbReference type="ARBA" id="ARBA00022729"/>
    </source>
</evidence>
<dbReference type="GO" id="GO:0030970">
    <property type="term" value="P:retrograde protein transport, ER to cytosol"/>
    <property type="evidence" value="ECO:0007669"/>
    <property type="project" value="TreeGrafter"/>
</dbReference>
<evidence type="ECO:0000256" key="1">
    <source>
        <dbReference type="ARBA" id="ARBA00004367"/>
    </source>
</evidence>
<dbReference type="SUPFAM" id="SSF50911">
    <property type="entry name" value="Mannose 6-phosphate receptor domain"/>
    <property type="match status" value="1"/>
</dbReference>
<evidence type="ECO:0000256" key="4">
    <source>
        <dbReference type="ARBA" id="ARBA00022734"/>
    </source>
</evidence>
<keyword evidence="6" id="KW-1015">Disulfide bond</keyword>
<dbReference type="PANTHER" id="PTHR15414">
    <property type="entry name" value="OS-9-RELATED"/>
    <property type="match status" value="1"/>
</dbReference>
<dbReference type="GO" id="GO:0030968">
    <property type="term" value="P:endoplasmic reticulum unfolded protein response"/>
    <property type="evidence" value="ECO:0007669"/>
    <property type="project" value="UniProtKB-UniRule"/>
</dbReference>
<accession>A0A6J3MA05</accession>
<comment type="subcellular location">
    <subcellularLocation>
        <location evidence="1 7">Endoplasmic reticulum membrane</location>
        <topology evidence="1 7">Peripheral membrane protein</topology>
        <orientation evidence="1 7">Lumenal side</orientation>
    </subcellularLocation>
</comment>
<protein>
    <recommendedName>
        <fullName evidence="7">Endoplasmic reticulum lectin</fullName>
    </recommendedName>
    <alternativeName>
        <fullName evidence="7">Protein OS-9 homolog</fullName>
    </alternativeName>
</protein>
<dbReference type="PROSITE" id="PS51914">
    <property type="entry name" value="MRH"/>
    <property type="match status" value="1"/>
</dbReference>